<gene>
    <name evidence="9" type="ORF">FSCOSCO3_A003667</name>
</gene>
<sequence length="553" mass="63307">MFKKIFMKRNKLPSSERQLPKNYELVTVLGKGVFGEVLQCTKVDTDEMVAVKIPNDSSELDDELTVLNYFKEMKLDNGNIVRFIDSFKLRDKRLALVFEMMEMTLRDFLMDQRNFTPLYFDEVRAIIQQCASGLKALKDINVIHSDLKLDNIMLNVQPLTVKLIDFGVAFHSRTAEQGDIHQPAHYRAPEVMLGLPFSEAIDMWSLGVVMGYIALGESLFPGFFDYDTVDCMVDLFGVPPDHLLCAGMYSKVYFVQDPAGHWRLKTRAEFWDNNILSYGRKLYHYHSLDEVEHLDLVDMREVEVEEKKMCIDLLKGMLQLDANVRLTPDEVLAHPFITWSDQQYTSCHESLNDSSSQLSEPRTSETPELNSIGFTESVLTLIGELDTSDLETIEDSESELSQLSEIDTSDLESIEDTESELTEISELDTSDLETITVTESWTSQAAEAWCSLFLSHGTHESSTHQADEEGKVRSAPPKSCVPWYEDVRHPRETCRQRQLSLPLLPCKMYQEDTATTSDDKEPQQNKKKKGFKRFCSLMRRMFCCCNRVEGNEG</sequence>
<keyword evidence="10" id="KW-1185">Reference proteome</keyword>
<evidence type="ECO:0000313" key="10">
    <source>
        <dbReference type="Proteomes" id="UP001314229"/>
    </source>
</evidence>
<dbReference type="PANTHER" id="PTHR24058:SF17">
    <property type="entry name" value="HOMEODOMAIN INTERACTING PROTEIN KINASE, ISOFORM D"/>
    <property type="match status" value="1"/>
</dbReference>
<dbReference type="InterPro" id="IPR050494">
    <property type="entry name" value="Ser_Thr_dual-spec_kinase"/>
</dbReference>
<proteinExistence type="predicted"/>
<dbReference type="InterPro" id="IPR000719">
    <property type="entry name" value="Prot_kinase_dom"/>
</dbReference>
<feature type="region of interest" description="Disordered" evidence="7">
    <location>
        <begin position="350"/>
        <end position="370"/>
    </location>
</feature>
<dbReference type="PROSITE" id="PS50011">
    <property type="entry name" value="PROTEIN_KINASE_DOM"/>
    <property type="match status" value="1"/>
</dbReference>
<protein>
    <submittedName>
        <fullName evidence="9">Homeodomain-interacting protein kinase 1-like</fullName>
    </submittedName>
</protein>
<dbReference type="GO" id="GO:0005524">
    <property type="term" value="F:ATP binding"/>
    <property type="evidence" value="ECO:0007669"/>
    <property type="project" value="UniProtKB-UniRule"/>
</dbReference>
<keyword evidence="2" id="KW-0808">Transferase</keyword>
<keyword evidence="1" id="KW-0723">Serine/threonine-protein kinase</keyword>
<dbReference type="GO" id="GO:0005634">
    <property type="term" value="C:nucleus"/>
    <property type="evidence" value="ECO:0007669"/>
    <property type="project" value="TreeGrafter"/>
</dbReference>
<dbReference type="SMART" id="SM00220">
    <property type="entry name" value="S_TKc"/>
    <property type="match status" value="1"/>
</dbReference>
<dbReference type="InterPro" id="IPR017441">
    <property type="entry name" value="Protein_kinase_ATP_BS"/>
</dbReference>
<dbReference type="Pfam" id="PF00069">
    <property type="entry name" value="Pkinase"/>
    <property type="match status" value="1"/>
</dbReference>
<keyword evidence="9" id="KW-0238">DNA-binding</keyword>
<evidence type="ECO:0000256" key="1">
    <source>
        <dbReference type="ARBA" id="ARBA00022527"/>
    </source>
</evidence>
<dbReference type="SUPFAM" id="SSF56112">
    <property type="entry name" value="Protein kinase-like (PK-like)"/>
    <property type="match status" value="1"/>
</dbReference>
<evidence type="ECO:0000259" key="8">
    <source>
        <dbReference type="PROSITE" id="PS50011"/>
    </source>
</evidence>
<dbReference type="AlphaFoldDB" id="A0AAV1P6Q5"/>
<dbReference type="EMBL" id="CAWUFR010000099">
    <property type="protein sequence ID" value="CAK6967055.1"/>
    <property type="molecule type" value="Genomic_DNA"/>
</dbReference>
<dbReference type="Gene3D" id="1.10.510.10">
    <property type="entry name" value="Transferase(Phosphotransferase) domain 1"/>
    <property type="match status" value="1"/>
</dbReference>
<dbReference type="GO" id="GO:0003677">
    <property type="term" value="F:DNA binding"/>
    <property type="evidence" value="ECO:0007669"/>
    <property type="project" value="UniProtKB-KW"/>
</dbReference>
<keyword evidence="9" id="KW-0371">Homeobox</keyword>
<feature type="domain" description="Protein kinase" evidence="8">
    <location>
        <begin position="23"/>
        <end position="337"/>
    </location>
</feature>
<dbReference type="Proteomes" id="UP001314229">
    <property type="component" value="Unassembled WGS sequence"/>
</dbReference>
<keyword evidence="5 6" id="KW-0067">ATP-binding</keyword>
<evidence type="ECO:0000256" key="3">
    <source>
        <dbReference type="ARBA" id="ARBA00022741"/>
    </source>
</evidence>
<reference evidence="9 10" key="1">
    <citation type="submission" date="2024-01" db="EMBL/GenBank/DDBJ databases">
        <authorList>
            <person name="Alioto T."/>
            <person name="Alioto T."/>
            <person name="Gomez Garrido J."/>
        </authorList>
    </citation>
    <scope>NUCLEOTIDE SEQUENCE [LARGE SCALE GENOMIC DNA]</scope>
</reference>
<feature type="binding site" evidence="6">
    <location>
        <position position="52"/>
    </location>
    <ligand>
        <name>ATP</name>
        <dbReference type="ChEBI" id="CHEBI:30616"/>
    </ligand>
</feature>
<dbReference type="GO" id="GO:0004713">
    <property type="term" value="F:protein tyrosine kinase activity"/>
    <property type="evidence" value="ECO:0007669"/>
    <property type="project" value="TreeGrafter"/>
</dbReference>
<keyword evidence="4 9" id="KW-0418">Kinase</keyword>
<feature type="region of interest" description="Disordered" evidence="7">
    <location>
        <begin position="393"/>
        <end position="414"/>
    </location>
</feature>
<dbReference type="PROSITE" id="PS00108">
    <property type="entry name" value="PROTEIN_KINASE_ST"/>
    <property type="match status" value="1"/>
</dbReference>
<evidence type="ECO:0000256" key="2">
    <source>
        <dbReference type="ARBA" id="ARBA00022679"/>
    </source>
</evidence>
<evidence type="ECO:0000256" key="7">
    <source>
        <dbReference type="SAM" id="MobiDB-lite"/>
    </source>
</evidence>
<evidence type="ECO:0000256" key="6">
    <source>
        <dbReference type="PROSITE-ProRule" id="PRU10141"/>
    </source>
</evidence>
<dbReference type="InterPro" id="IPR011009">
    <property type="entry name" value="Kinase-like_dom_sf"/>
</dbReference>
<accession>A0AAV1P6Q5</accession>
<dbReference type="GO" id="GO:0005737">
    <property type="term" value="C:cytoplasm"/>
    <property type="evidence" value="ECO:0007669"/>
    <property type="project" value="TreeGrafter"/>
</dbReference>
<dbReference type="Gene3D" id="3.30.200.20">
    <property type="entry name" value="Phosphorylase Kinase, domain 1"/>
    <property type="match status" value="1"/>
</dbReference>
<dbReference type="PANTHER" id="PTHR24058">
    <property type="entry name" value="DUAL SPECIFICITY PROTEIN KINASE"/>
    <property type="match status" value="1"/>
</dbReference>
<dbReference type="InterPro" id="IPR008271">
    <property type="entry name" value="Ser/Thr_kinase_AS"/>
</dbReference>
<organism evidence="9 10">
    <name type="scientific">Scomber scombrus</name>
    <name type="common">Atlantic mackerel</name>
    <name type="synonym">Scomber vernalis</name>
    <dbReference type="NCBI Taxonomy" id="13677"/>
    <lineage>
        <taxon>Eukaryota</taxon>
        <taxon>Metazoa</taxon>
        <taxon>Chordata</taxon>
        <taxon>Craniata</taxon>
        <taxon>Vertebrata</taxon>
        <taxon>Euteleostomi</taxon>
        <taxon>Actinopterygii</taxon>
        <taxon>Neopterygii</taxon>
        <taxon>Teleostei</taxon>
        <taxon>Neoteleostei</taxon>
        <taxon>Acanthomorphata</taxon>
        <taxon>Pelagiaria</taxon>
        <taxon>Scombriformes</taxon>
        <taxon>Scombridae</taxon>
        <taxon>Scomber</taxon>
    </lineage>
</organism>
<comment type="caution">
    <text evidence="9">The sequence shown here is derived from an EMBL/GenBank/DDBJ whole genome shotgun (WGS) entry which is preliminary data.</text>
</comment>
<evidence type="ECO:0000256" key="4">
    <source>
        <dbReference type="ARBA" id="ARBA00022777"/>
    </source>
</evidence>
<evidence type="ECO:0000256" key="5">
    <source>
        <dbReference type="ARBA" id="ARBA00022840"/>
    </source>
</evidence>
<keyword evidence="3 6" id="KW-0547">Nucleotide-binding</keyword>
<dbReference type="PROSITE" id="PS00107">
    <property type="entry name" value="PROTEIN_KINASE_ATP"/>
    <property type="match status" value="1"/>
</dbReference>
<name>A0AAV1P6Q5_SCOSC</name>
<dbReference type="GO" id="GO:0004674">
    <property type="term" value="F:protein serine/threonine kinase activity"/>
    <property type="evidence" value="ECO:0007669"/>
    <property type="project" value="UniProtKB-KW"/>
</dbReference>
<evidence type="ECO:0000313" key="9">
    <source>
        <dbReference type="EMBL" id="CAK6967055.1"/>
    </source>
</evidence>